<dbReference type="Pfam" id="PF13561">
    <property type="entry name" value="adh_short_C2"/>
    <property type="match status" value="1"/>
</dbReference>
<organism evidence="1">
    <name type="scientific">freshwater metagenome</name>
    <dbReference type="NCBI Taxonomy" id="449393"/>
    <lineage>
        <taxon>unclassified sequences</taxon>
        <taxon>metagenomes</taxon>
        <taxon>ecological metagenomes</taxon>
    </lineage>
</organism>
<protein>
    <submittedName>
        <fullName evidence="1">Unannotated protein</fullName>
    </submittedName>
</protein>
<name>A0A6J7D255_9ZZZZ</name>
<accession>A0A6J7D255</accession>
<sequence length="190" mass="19584">MQSVGTTRVTIDGNSALAAQLRAADMYSDCPATVVVPTFFAGAIAFVDLTDADFDAAWEQPMRQTIVAFQTAHRSGHTRLIAVVPTIGMSGAPQLAHAAATAEAIRVMVKSAARQWGADGVTVNCIAIAPELFGIDADAVGAVSIAPPALASRGSVLDDIVPLIRLTTSTDAHHITGATLTADGGIWMTS</sequence>
<dbReference type="Gene3D" id="3.40.50.720">
    <property type="entry name" value="NAD(P)-binding Rossmann-like Domain"/>
    <property type="match status" value="1"/>
</dbReference>
<dbReference type="EMBL" id="CAFBLP010000006">
    <property type="protein sequence ID" value="CAB4863148.1"/>
    <property type="molecule type" value="Genomic_DNA"/>
</dbReference>
<dbReference type="InterPro" id="IPR036291">
    <property type="entry name" value="NAD(P)-bd_dom_sf"/>
</dbReference>
<evidence type="ECO:0000313" key="1">
    <source>
        <dbReference type="EMBL" id="CAB4863148.1"/>
    </source>
</evidence>
<reference evidence="1" key="1">
    <citation type="submission" date="2020-05" db="EMBL/GenBank/DDBJ databases">
        <authorList>
            <person name="Chiriac C."/>
            <person name="Salcher M."/>
            <person name="Ghai R."/>
            <person name="Kavagutti S V."/>
        </authorList>
    </citation>
    <scope>NUCLEOTIDE SEQUENCE</scope>
</reference>
<proteinExistence type="predicted"/>
<dbReference type="AlphaFoldDB" id="A0A6J7D255"/>
<dbReference type="InterPro" id="IPR002347">
    <property type="entry name" value="SDR_fam"/>
</dbReference>
<gene>
    <name evidence="1" type="ORF">UFOPK3376_00383</name>
</gene>
<dbReference type="SUPFAM" id="SSF51735">
    <property type="entry name" value="NAD(P)-binding Rossmann-fold domains"/>
    <property type="match status" value="1"/>
</dbReference>